<dbReference type="Pfam" id="PF05732">
    <property type="entry name" value="RepL"/>
    <property type="match status" value="1"/>
</dbReference>
<dbReference type="InterPro" id="IPR036388">
    <property type="entry name" value="WH-like_DNA-bd_sf"/>
</dbReference>
<comment type="caution">
    <text evidence="2">The sequence shown here is derived from an EMBL/GenBank/DDBJ whole genome shotgun (WGS) entry which is preliminary data.</text>
</comment>
<name>A0ABW9R6V0_9STRE</name>
<protein>
    <recommendedName>
        <fullName evidence="1">Plasmid replication protein RepL domain-containing protein</fullName>
    </recommendedName>
</protein>
<evidence type="ECO:0000313" key="3">
    <source>
        <dbReference type="Proteomes" id="UP000435060"/>
    </source>
</evidence>
<accession>A0ABW9R6V0</accession>
<proteinExistence type="predicted"/>
<feature type="domain" description="Plasmid replication protein RepL" evidence="1">
    <location>
        <begin position="35"/>
        <end position="104"/>
    </location>
</feature>
<dbReference type="EMBL" id="WLCG01000017">
    <property type="protein sequence ID" value="MTB65221.1"/>
    <property type="molecule type" value="Genomic_DNA"/>
</dbReference>
<organism evidence="2 3">
    <name type="scientific">Streptococcus zhangguiae</name>
    <dbReference type="NCBI Taxonomy" id="2664091"/>
    <lineage>
        <taxon>Bacteria</taxon>
        <taxon>Bacillati</taxon>
        <taxon>Bacillota</taxon>
        <taxon>Bacilli</taxon>
        <taxon>Lactobacillales</taxon>
        <taxon>Streptococcaceae</taxon>
        <taxon>Streptococcus</taxon>
    </lineage>
</organism>
<sequence>MSKYKRALNIKWFATTRIGIEELAKNTNFELTSSDFRLLFYLLSKIDEDNRATIPKQKDISAEINISIRKISEGLRRLREAKIIVKTDESKSYFINPAFFYTGGALFLDAKQEDFDSNFNPSPQSYTPTADNAEIRRNLEKI</sequence>
<evidence type="ECO:0000313" key="2">
    <source>
        <dbReference type="EMBL" id="MTB65221.1"/>
    </source>
</evidence>
<dbReference type="RefSeq" id="WP_154609130.1">
    <property type="nucleotide sequence ID" value="NZ_JABFQS010000017.1"/>
</dbReference>
<reference evidence="2 3" key="1">
    <citation type="submission" date="2019-11" db="EMBL/GenBank/DDBJ databases">
        <title>Streptococcis sp. isolated from the respiratory tract of Marmot.</title>
        <authorList>
            <person name="Zhang G."/>
        </authorList>
    </citation>
    <scope>NUCLEOTIDE SEQUENCE [LARGE SCALE GENOMIC DNA]</scope>
    <source>
        <strain evidence="3">zg-86</strain>
    </source>
</reference>
<dbReference type="Proteomes" id="UP000435060">
    <property type="component" value="Unassembled WGS sequence"/>
</dbReference>
<keyword evidence="3" id="KW-1185">Reference proteome</keyword>
<dbReference type="InterPro" id="IPR008813">
    <property type="entry name" value="Plasmid_replication_RepL"/>
</dbReference>
<evidence type="ECO:0000259" key="1">
    <source>
        <dbReference type="Pfam" id="PF05732"/>
    </source>
</evidence>
<dbReference type="Gene3D" id="1.10.10.10">
    <property type="entry name" value="Winged helix-like DNA-binding domain superfamily/Winged helix DNA-binding domain"/>
    <property type="match status" value="1"/>
</dbReference>
<gene>
    <name evidence="2" type="ORF">GGG87_09460</name>
</gene>